<gene>
    <name evidence="3" type="ORF">AMON00008_LOCUS48608</name>
</gene>
<reference evidence="3" key="1">
    <citation type="submission" date="2021-01" db="EMBL/GenBank/DDBJ databases">
        <authorList>
            <person name="Corre E."/>
            <person name="Pelletier E."/>
            <person name="Niang G."/>
            <person name="Scheremetjew M."/>
            <person name="Finn R."/>
            <person name="Kale V."/>
            <person name="Holt S."/>
            <person name="Cochrane G."/>
            <person name="Meng A."/>
            <person name="Brown T."/>
            <person name="Cohen L."/>
        </authorList>
    </citation>
    <scope>NUCLEOTIDE SEQUENCE</scope>
    <source>
        <strain evidence="3">CCMP3105</strain>
    </source>
</reference>
<dbReference type="SUPFAM" id="SSF57850">
    <property type="entry name" value="RING/U-box"/>
    <property type="match status" value="1"/>
</dbReference>
<dbReference type="PANTHER" id="PTHR22996:SF0">
    <property type="entry name" value="RE60872P-RELATED"/>
    <property type="match status" value="1"/>
</dbReference>
<sequence length="636" mass="69313">MARGATRGDVLRCRALFRFLWSFYVWRRAGLGPDAAAAQAAAGAEVALPPAVVVHGRRGPNSSLNGVYVRDDSWRGPIGPCYKRRGATGQQAIFLYFEGEWRMGPSPEEGSVWAYAHSGASSPLQIDTPWQVWDGQRVVEDTELQVSDSSMIPSVLFLSFNGEGVPVPIRALQGMMLQQPGLWDGRPYYRHRAWEELYLLCSVPEGRWRLGPLPIGDAPRIHRPLLFTVSAASLPQDIVESWHVPLNETNHLTLNEGTVRLTTSSGLGVPAVPRHRHPRHLLVEGIAAAEGAANGVYRRAPELLNQRPVYHKTDALRAASLWFAGGDWRVGPSIEGGRAWAYALSTVFSPLEIDASWQQHDGPIEEAARLADAGEAIPGTVFVAGDKFAQQQRLCDARPVYRREPRQPGGGDVFLFFRAHEGEWWLGPAVGGTECYARATGSKLQVVPQAGELRWRRAADEELLSSAGRSAAPAPPGELNLISGGGGWEEPRAIIGTEEDSMVGLPRWFFGLAVVTVATAAAMCGACFGTHNLHRDGVWWATGAWSSAVTRAAEVHGVIQRGSEKSCLSPQKPGAAKRSALRSRAPSLACVVCLEAPREVLLLPCRHVCCCKACADRLERCPVCRAWKTAFTKVFL</sequence>
<dbReference type="InterPro" id="IPR045194">
    <property type="entry name" value="MGRN1/RNF157-like"/>
</dbReference>
<keyword evidence="1" id="KW-0863">Zinc-finger</keyword>
<name>A0A7S4SDE1_9DINO</name>
<dbReference type="PANTHER" id="PTHR22996">
    <property type="entry name" value="MAHOGUNIN"/>
    <property type="match status" value="1"/>
</dbReference>
<dbReference type="GO" id="GO:0008270">
    <property type="term" value="F:zinc ion binding"/>
    <property type="evidence" value="ECO:0007669"/>
    <property type="project" value="UniProtKB-KW"/>
</dbReference>
<keyword evidence="1" id="KW-0479">Metal-binding</keyword>
<dbReference type="PROSITE" id="PS50089">
    <property type="entry name" value="ZF_RING_2"/>
    <property type="match status" value="1"/>
</dbReference>
<evidence type="ECO:0000259" key="2">
    <source>
        <dbReference type="PROSITE" id="PS50089"/>
    </source>
</evidence>
<organism evidence="3">
    <name type="scientific">Alexandrium monilatum</name>
    <dbReference type="NCBI Taxonomy" id="311494"/>
    <lineage>
        <taxon>Eukaryota</taxon>
        <taxon>Sar</taxon>
        <taxon>Alveolata</taxon>
        <taxon>Dinophyceae</taxon>
        <taxon>Gonyaulacales</taxon>
        <taxon>Pyrocystaceae</taxon>
        <taxon>Alexandrium</taxon>
    </lineage>
</organism>
<accession>A0A7S4SDE1</accession>
<evidence type="ECO:0000313" key="3">
    <source>
        <dbReference type="EMBL" id="CAE4642174.1"/>
    </source>
</evidence>
<dbReference type="GO" id="GO:0061630">
    <property type="term" value="F:ubiquitin protein ligase activity"/>
    <property type="evidence" value="ECO:0007669"/>
    <property type="project" value="UniProtKB-EC"/>
</dbReference>
<dbReference type="GO" id="GO:0016567">
    <property type="term" value="P:protein ubiquitination"/>
    <property type="evidence" value="ECO:0007669"/>
    <property type="project" value="TreeGrafter"/>
</dbReference>
<evidence type="ECO:0000256" key="1">
    <source>
        <dbReference type="PROSITE-ProRule" id="PRU00175"/>
    </source>
</evidence>
<protein>
    <recommendedName>
        <fullName evidence="2">RING-type domain-containing protein</fullName>
    </recommendedName>
</protein>
<dbReference type="InterPro" id="IPR013083">
    <property type="entry name" value="Znf_RING/FYVE/PHD"/>
</dbReference>
<feature type="domain" description="RING-type" evidence="2">
    <location>
        <begin position="590"/>
        <end position="625"/>
    </location>
</feature>
<dbReference type="InterPro" id="IPR001841">
    <property type="entry name" value="Znf_RING"/>
</dbReference>
<dbReference type="SMART" id="SM00184">
    <property type="entry name" value="RING"/>
    <property type="match status" value="1"/>
</dbReference>
<dbReference type="GO" id="GO:0005737">
    <property type="term" value="C:cytoplasm"/>
    <property type="evidence" value="ECO:0007669"/>
    <property type="project" value="TreeGrafter"/>
</dbReference>
<dbReference type="EMBL" id="HBNR01068647">
    <property type="protein sequence ID" value="CAE4642174.1"/>
    <property type="molecule type" value="Transcribed_RNA"/>
</dbReference>
<dbReference type="Pfam" id="PF13920">
    <property type="entry name" value="zf-C3HC4_3"/>
    <property type="match status" value="1"/>
</dbReference>
<dbReference type="AlphaFoldDB" id="A0A7S4SDE1"/>
<proteinExistence type="predicted"/>
<dbReference type="CDD" id="cd16649">
    <property type="entry name" value="mRING-HC-C3HC5_CGRF1-like"/>
    <property type="match status" value="1"/>
</dbReference>
<dbReference type="Gene3D" id="3.30.40.10">
    <property type="entry name" value="Zinc/RING finger domain, C3HC4 (zinc finger)"/>
    <property type="match status" value="1"/>
</dbReference>
<keyword evidence="1" id="KW-0862">Zinc</keyword>